<keyword evidence="1" id="KW-0505">Motor protein</keyword>
<feature type="compositionally biased region" description="Polar residues" evidence="2">
    <location>
        <begin position="1"/>
        <end position="38"/>
    </location>
</feature>
<sequence length="205" mass="23293">MAPTPSSSSKLSQTHMRTPQSKQRLNFSSTRNNPQHPNSIAAKENPPGEHPVEVIGRIRNYPGDQKDKNPIPFLHINPDNNTLRVRADIGYRDFSLDGVSSSEEEDLDAFYKKFIESRINGVKMGAKRTVMMYGPTGSGKSHTMFGCPKQPGMRMEGKDWELGLLFKSLFWRSIMRKFMIFCQLMEVEVALDLDGLKVAMDLRRN</sequence>
<evidence type="ECO:0000313" key="4">
    <source>
        <dbReference type="EMBL" id="KAB2009566.1"/>
    </source>
</evidence>
<dbReference type="Pfam" id="PF00225">
    <property type="entry name" value="Kinesin"/>
    <property type="match status" value="1"/>
</dbReference>
<evidence type="ECO:0000259" key="3">
    <source>
        <dbReference type="Pfam" id="PF00225"/>
    </source>
</evidence>
<dbReference type="Proteomes" id="UP000327439">
    <property type="component" value="Chromosome D10"/>
</dbReference>
<proteinExistence type="predicted"/>
<gene>
    <name evidence="4" type="ORF">ES319_D10G175200v1</name>
</gene>
<evidence type="ECO:0000256" key="1">
    <source>
        <dbReference type="ARBA" id="ARBA00023175"/>
    </source>
</evidence>
<reference evidence="5" key="1">
    <citation type="journal article" date="2020" name="Nat. Genet.">
        <title>Genomic diversifications of five Gossypium allopolyploid species and their impact on cotton improvement.</title>
        <authorList>
            <person name="Chen Z.J."/>
            <person name="Sreedasyam A."/>
            <person name="Ando A."/>
            <person name="Song Q."/>
            <person name="De Santiago L.M."/>
            <person name="Hulse-Kemp A.M."/>
            <person name="Ding M."/>
            <person name="Ye W."/>
            <person name="Kirkbride R.C."/>
            <person name="Jenkins J."/>
            <person name="Plott C."/>
            <person name="Lovell J."/>
            <person name="Lin Y.M."/>
            <person name="Vaughn R."/>
            <person name="Liu B."/>
            <person name="Simpson S."/>
            <person name="Scheffler B.E."/>
            <person name="Wen L."/>
            <person name="Saski C.A."/>
            <person name="Grover C.E."/>
            <person name="Hu G."/>
            <person name="Conover J.L."/>
            <person name="Carlson J.W."/>
            <person name="Shu S."/>
            <person name="Boston L.B."/>
            <person name="Williams M."/>
            <person name="Peterson D.G."/>
            <person name="McGee K."/>
            <person name="Jones D.C."/>
            <person name="Wendel J.F."/>
            <person name="Stelly D.M."/>
            <person name="Grimwood J."/>
            <person name="Schmutz J."/>
        </authorList>
    </citation>
    <scope>NUCLEOTIDE SEQUENCE [LARGE SCALE GENOMIC DNA]</scope>
    <source>
        <strain evidence="5">cv. 3-79</strain>
    </source>
</reference>
<dbReference type="GO" id="GO:0005524">
    <property type="term" value="F:ATP binding"/>
    <property type="evidence" value="ECO:0007669"/>
    <property type="project" value="InterPro"/>
</dbReference>
<accession>A0A5J5PT01</accession>
<evidence type="ECO:0000256" key="2">
    <source>
        <dbReference type="SAM" id="MobiDB-lite"/>
    </source>
</evidence>
<protein>
    <recommendedName>
        <fullName evidence="3">Kinesin motor domain-containing protein</fullName>
    </recommendedName>
</protein>
<dbReference type="SUPFAM" id="SSF52540">
    <property type="entry name" value="P-loop containing nucleoside triphosphate hydrolases"/>
    <property type="match status" value="1"/>
</dbReference>
<dbReference type="OrthoDB" id="1721224at2759"/>
<dbReference type="InterPro" id="IPR027417">
    <property type="entry name" value="P-loop_NTPase"/>
</dbReference>
<name>A0A5J5PT01_GOSBA</name>
<dbReference type="AlphaFoldDB" id="A0A5J5PT01"/>
<dbReference type="InterPro" id="IPR001752">
    <property type="entry name" value="Kinesin_motor_dom"/>
</dbReference>
<dbReference type="Gene3D" id="3.40.850.10">
    <property type="entry name" value="Kinesin motor domain"/>
    <property type="match status" value="1"/>
</dbReference>
<feature type="region of interest" description="Disordered" evidence="2">
    <location>
        <begin position="1"/>
        <end position="50"/>
    </location>
</feature>
<keyword evidence="5" id="KW-1185">Reference proteome</keyword>
<dbReference type="EMBL" id="CM018224">
    <property type="protein sequence ID" value="KAB2009566.1"/>
    <property type="molecule type" value="Genomic_DNA"/>
</dbReference>
<dbReference type="GO" id="GO:0007018">
    <property type="term" value="P:microtubule-based movement"/>
    <property type="evidence" value="ECO:0007669"/>
    <property type="project" value="InterPro"/>
</dbReference>
<organism evidence="4 5">
    <name type="scientific">Gossypium barbadense</name>
    <name type="common">Sea Island cotton</name>
    <name type="synonym">Hibiscus barbadensis</name>
    <dbReference type="NCBI Taxonomy" id="3634"/>
    <lineage>
        <taxon>Eukaryota</taxon>
        <taxon>Viridiplantae</taxon>
        <taxon>Streptophyta</taxon>
        <taxon>Embryophyta</taxon>
        <taxon>Tracheophyta</taxon>
        <taxon>Spermatophyta</taxon>
        <taxon>Magnoliopsida</taxon>
        <taxon>eudicotyledons</taxon>
        <taxon>Gunneridae</taxon>
        <taxon>Pentapetalae</taxon>
        <taxon>rosids</taxon>
        <taxon>malvids</taxon>
        <taxon>Malvales</taxon>
        <taxon>Malvaceae</taxon>
        <taxon>Malvoideae</taxon>
        <taxon>Gossypium</taxon>
    </lineage>
</organism>
<dbReference type="GO" id="GO:0003777">
    <property type="term" value="F:microtubule motor activity"/>
    <property type="evidence" value="ECO:0007669"/>
    <property type="project" value="InterPro"/>
</dbReference>
<feature type="domain" description="Kinesin motor" evidence="3">
    <location>
        <begin position="84"/>
        <end position="155"/>
    </location>
</feature>
<dbReference type="InterPro" id="IPR036961">
    <property type="entry name" value="Kinesin_motor_dom_sf"/>
</dbReference>
<dbReference type="GO" id="GO:0008017">
    <property type="term" value="F:microtubule binding"/>
    <property type="evidence" value="ECO:0007669"/>
    <property type="project" value="InterPro"/>
</dbReference>
<evidence type="ECO:0000313" key="5">
    <source>
        <dbReference type="Proteomes" id="UP000327439"/>
    </source>
</evidence>